<evidence type="ECO:0000313" key="2">
    <source>
        <dbReference type="EMBL" id="GAQ93560.1"/>
    </source>
</evidence>
<dbReference type="AlphaFoldDB" id="A0A1Y1IRQ8"/>
<organism evidence="2 3">
    <name type="scientific">Klebsormidium nitens</name>
    <name type="common">Green alga</name>
    <name type="synonym">Ulothrix nitens</name>
    <dbReference type="NCBI Taxonomy" id="105231"/>
    <lineage>
        <taxon>Eukaryota</taxon>
        <taxon>Viridiplantae</taxon>
        <taxon>Streptophyta</taxon>
        <taxon>Klebsormidiophyceae</taxon>
        <taxon>Klebsormidiales</taxon>
        <taxon>Klebsormidiaceae</taxon>
        <taxon>Klebsormidium</taxon>
    </lineage>
</organism>
<evidence type="ECO:0000256" key="1">
    <source>
        <dbReference type="SAM" id="MobiDB-lite"/>
    </source>
</evidence>
<sequence>MPDVVRPYLRVGQEFLVAGGFDDLELKDVARAVKRVGPAEFHDGPSEAYRGNHAEADTRVWLHARVSPYRVVTIYSPDTDITMVGLLNCRKWREGGSGETKQVYVQICRPDGKDTEAQFVSGTDGNTLADWPRHRVESVTGQVGAEGDRAEEGAGGESGLNCGIGRRSVGEGESERVTEGWAGVPREQRAALGAFLKLIGTSYFYKHKARFSSPSAARSFSSFSDADDTNLEAISKWLEHLREQTWAAVPNEEDCLPSFGALYFQYLRGLFALKMWEQACNGQIRVPAITAHGYCQTERGLELLYDYQRRIEQIKEQVATVLKGCGCRRQGRSIRPTFLEEEGAEDQFVILVQQEVVDREGQLRLSDGEEDDEEEVDEWQDWDEHLPEADSEELEEAALSWDVAQATTGTTLGRKVVLKWSKTATKAARFEGRHDQ</sequence>
<keyword evidence="3" id="KW-1185">Reference proteome</keyword>
<proteinExistence type="predicted"/>
<dbReference type="EMBL" id="DF238597">
    <property type="protein sequence ID" value="GAQ93560.1"/>
    <property type="molecule type" value="Genomic_DNA"/>
</dbReference>
<protein>
    <submittedName>
        <fullName evidence="2">Uncharacterized protein</fullName>
    </submittedName>
</protein>
<feature type="non-terminal residue" evidence="2">
    <location>
        <position position="436"/>
    </location>
</feature>
<reference evidence="2 3" key="1">
    <citation type="journal article" date="2014" name="Nat. Commun.">
        <title>Klebsormidium flaccidum genome reveals primary factors for plant terrestrial adaptation.</title>
        <authorList>
            <person name="Hori K."/>
            <person name="Maruyama F."/>
            <person name="Fujisawa T."/>
            <person name="Togashi T."/>
            <person name="Yamamoto N."/>
            <person name="Seo M."/>
            <person name="Sato S."/>
            <person name="Yamada T."/>
            <person name="Mori H."/>
            <person name="Tajima N."/>
            <person name="Moriyama T."/>
            <person name="Ikeuchi M."/>
            <person name="Watanabe M."/>
            <person name="Wada H."/>
            <person name="Kobayashi K."/>
            <person name="Saito M."/>
            <person name="Masuda T."/>
            <person name="Sasaki-Sekimoto Y."/>
            <person name="Mashiguchi K."/>
            <person name="Awai K."/>
            <person name="Shimojima M."/>
            <person name="Masuda S."/>
            <person name="Iwai M."/>
            <person name="Nobusawa T."/>
            <person name="Narise T."/>
            <person name="Kondo S."/>
            <person name="Saito H."/>
            <person name="Sato R."/>
            <person name="Murakawa M."/>
            <person name="Ihara Y."/>
            <person name="Oshima-Yamada Y."/>
            <person name="Ohtaka K."/>
            <person name="Satoh M."/>
            <person name="Sonobe K."/>
            <person name="Ishii M."/>
            <person name="Ohtani R."/>
            <person name="Kanamori-Sato M."/>
            <person name="Honoki R."/>
            <person name="Miyazaki D."/>
            <person name="Mochizuki H."/>
            <person name="Umetsu J."/>
            <person name="Higashi K."/>
            <person name="Shibata D."/>
            <person name="Kamiya Y."/>
            <person name="Sato N."/>
            <person name="Nakamura Y."/>
            <person name="Tabata S."/>
            <person name="Ida S."/>
            <person name="Kurokawa K."/>
            <person name="Ohta H."/>
        </authorList>
    </citation>
    <scope>NUCLEOTIDE SEQUENCE [LARGE SCALE GENOMIC DNA]</scope>
    <source>
        <strain evidence="2 3">NIES-2285</strain>
    </source>
</reference>
<accession>A0A1Y1IRQ8</accession>
<dbReference type="OrthoDB" id="10381561at2759"/>
<feature type="region of interest" description="Disordered" evidence="1">
    <location>
        <begin position="140"/>
        <end position="168"/>
    </location>
</feature>
<dbReference type="Proteomes" id="UP000054558">
    <property type="component" value="Unassembled WGS sequence"/>
</dbReference>
<name>A0A1Y1IRQ8_KLENI</name>
<evidence type="ECO:0000313" key="3">
    <source>
        <dbReference type="Proteomes" id="UP000054558"/>
    </source>
</evidence>
<gene>
    <name evidence="2" type="ORF">KFL_016480010</name>
</gene>